<dbReference type="PANTHER" id="PTHR11945:SF775">
    <property type="entry name" value="MADS-BOX DOMAIN-CONTAINING PROTEIN"/>
    <property type="match status" value="1"/>
</dbReference>
<dbReference type="PROSITE" id="PS50066">
    <property type="entry name" value="MADS_BOX_2"/>
    <property type="match status" value="1"/>
</dbReference>
<dbReference type="InterPro" id="IPR002100">
    <property type="entry name" value="TF_MADSbox"/>
</dbReference>
<dbReference type="InterPro" id="IPR036879">
    <property type="entry name" value="TF_MADSbox_sf"/>
</dbReference>
<keyword evidence="5" id="KW-0539">Nucleus</keyword>
<protein>
    <recommendedName>
        <fullName evidence="6">MADS-box domain-containing protein</fullName>
    </recommendedName>
</protein>
<feature type="domain" description="MADS-box" evidence="6">
    <location>
        <begin position="1"/>
        <end position="51"/>
    </location>
</feature>
<dbReference type="SUPFAM" id="SSF55455">
    <property type="entry name" value="SRF-like"/>
    <property type="match status" value="1"/>
</dbReference>
<evidence type="ECO:0000256" key="4">
    <source>
        <dbReference type="ARBA" id="ARBA00023163"/>
    </source>
</evidence>
<dbReference type="Proteomes" id="UP001227230">
    <property type="component" value="Chromosome 4"/>
</dbReference>
<keyword evidence="8" id="KW-1185">Reference proteome</keyword>
<evidence type="ECO:0000313" key="7">
    <source>
        <dbReference type="EMBL" id="WJZ85753.1"/>
    </source>
</evidence>
<organism evidence="7 8">
    <name type="scientific">Vitis vinifera</name>
    <name type="common">Grape</name>
    <dbReference type="NCBI Taxonomy" id="29760"/>
    <lineage>
        <taxon>Eukaryota</taxon>
        <taxon>Viridiplantae</taxon>
        <taxon>Streptophyta</taxon>
        <taxon>Embryophyta</taxon>
        <taxon>Tracheophyta</taxon>
        <taxon>Spermatophyta</taxon>
        <taxon>Magnoliopsida</taxon>
        <taxon>eudicotyledons</taxon>
        <taxon>Gunneridae</taxon>
        <taxon>Pentapetalae</taxon>
        <taxon>rosids</taxon>
        <taxon>Vitales</taxon>
        <taxon>Vitaceae</taxon>
        <taxon>Viteae</taxon>
        <taxon>Vitis</taxon>
    </lineage>
</organism>
<dbReference type="SMART" id="SM00432">
    <property type="entry name" value="MADS"/>
    <property type="match status" value="1"/>
</dbReference>
<keyword evidence="2" id="KW-0805">Transcription regulation</keyword>
<keyword evidence="3" id="KW-0238">DNA-binding</keyword>
<evidence type="ECO:0000256" key="5">
    <source>
        <dbReference type="ARBA" id="ARBA00023242"/>
    </source>
</evidence>
<comment type="subcellular location">
    <subcellularLocation>
        <location evidence="1">Nucleus</location>
    </subcellularLocation>
</comment>
<sequence>MGRQKIEIKKIEKKRSLEVTFSKCQTGLFKKAGELCFLCSVEAIVIVFSPSIGSSSSATPLRTLSSIASCIARPTLMRCAGSGEDDSSPIKFSPPFSFFFFLLFSSFFF</sequence>
<evidence type="ECO:0000256" key="1">
    <source>
        <dbReference type="ARBA" id="ARBA00004123"/>
    </source>
</evidence>
<dbReference type="PANTHER" id="PTHR11945">
    <property type="entry name" value="MADS BOX PROTEIN"/>
    <property type="match status" value="1"/>
</dbReference>
<dbReference type="PRINTS" id="PR00404">
    <property type="entry name" value="MADSDOMAIN"/>
</dbReference>
<gene>
    <name evidence="7" type="ORF">VitviT2T_005273</name>
</gene>
<dbReference type="EMBL" id="CP126651">
    <property type="protein sequence ID" value="WJZ85753.1"/>
    <property type="molecule type" value="Genomic_DNA"/>
</dbReference>
<evidence type="ECO:0000313" key="8">
    <source>
        <dbReference type="Proteomes" id="UP001227230"/>
    </source>
</evidence>
<evidence type="ECO:0000256" key="2">
    <source>
        <dbReference type="ARBA" id="ARBA00023015"/>
    </source>
</evidence>
<keyword evidence="4" id="KW-0804">Transcription</keyword>
<accession>A0ABY9BS27</accession>
<evidence type="ECO:0000259" key="6">
    <source>
        <dbReference type="PROSITE" id="PS50066"/>
    </source>
</evidence>
<reference evidence="7 8" key="1">
    <citation type="journal article" date="2023" name="Hortic Res">
        <title>The complete reference genome for grapevine (Vitis vinifera L.) genetics and breeding.</title>
        <authorList>
            <person name="Shi X."/>
            <person name="Cao S."/>
            <person name="Wang X."/>
            <person name="Huang S."/>
            <person name="Wang Y."/>
            <person name="Liu Z."/>
            <person name="Liu W."/>
            <person name="Leng X."/>
            <person name="Peng Y."/>
            <person name="Wang N."/>
            <person name="Wang Y."/>
            <person name="Ma Z."/>
            <person name="Xu X."/>
            <person name="Zhang F."/>
            <person name="Xue H."/>
            <person name="Zhong H."/>
            <person name="Wang Y."/>
            <person name="Zhang K."/>
            <person name="Velt A."/>
            <person name="Avia K."/>
            <person name="Holtgrawe D."/>
            <person name="Grimplet J."/>
            <person name="Matus J.T."/>
            <person name="Ware D."/>
            <person name="Wu X."/>
            <person name="Wang H."/>
            <person name="Liu C."/>
            <person name="Fang Y."/>
            <person name="Rustenholz C."/>
            <person name="Cheng Z."/>
            <person name="Xiao H."/>
            <person name="Zhou Y."/>
        </authorList>
    </citation>
    <scope>NUCLEOTIDE SEQUENCE [LARGE SCALE GENOMIC DNA]</scope>
    <source>
        <strain evidence="8">cv. Pinot noir / PN40024</strain>
        <tissue evidence="7">Leaf</tissue>
    </source>
</reference>
<dbReference type="Gene3D" id="3.40.1810.10">
    <property type="entry name" value="Transcription factor, MADS-box"/>
    <property type="match status" value="1"/>
</dbReference>
<proteinExistence type="predicted"/>
<dbReference type="Pfam" id="PF00319">
    <property type="entry name" value="SRF-TF"/>
    <property type="match status" value="1"/>
</dbReference>
<name>A0ABY9BS27_VITVI</name>
<evidence type="ECO:0000256" key="3">
    <source>
        <dbReference type="ARBA" id="ARBA00023125"/>
    </source>
</evidence>